<proteinExistence type="inferred from homology"/>
<keyword evidence="10 12" id="KW-0010">Activator</keyword>
<dbReference type="GO" id="GO:0000166">
    <property type="term" value="F:nucleotide binding"/>
    <property type="evidence" value="ECO:0007669"/>
    <property type="project" value="UniProtKB-UniRule"/>
</dbReference>
<name>A0A3R5T6W4_9PAPI</name>
<reference evidence="16" key="1">
    <citation type="journal article" date="2018" name="Nat. Med.">
        <title>Expanded skin virome in DOCK8-deficient patients.</title>
        <authorList>
            <consortium name="NISC Comparative Sequencing Program"/>
            <person name="Tirosh O."/>
            <person name="Conlan S."/>
            <person name="Deming C."/>
            <person name="Lee-Lin S.Q."/>
            <person name="Huang X."/>
            <person name="Su H.C."/>
            <person name="Freeman A.F."/>
            <person name="Segre J.A."/>
            <person name="Kong H.H."/>
        </authorList>
    </citation>
    <scope>NUCLEOTIDE SEQUENCE</scope>
    <source>
        <strain evidence="16">HPV-mSK_250</strain>
    </source>
</reference>
<evidence type="ECO:0000256" key="8">
    <source>
        <dbReference type="ARBA" id="ARBA00023015"/>
    </source>
</evidence>
<organism evidence="16">
    <name type="scientific">Human papillomavirus</name>
    <dbReference type="NCBI Taxonomy" id="10566"/>
    <lineage>
        <taxon>Viruses</taxon>
        <taxon>Monodnaviria</taxon>
        <taxon>Shotokuvirae</taxon>
        <taxon>Cossaviricota</taxon>
        <taxon>Papovaviricetes</taxon>
        <taxon>Zurhausenvirales</taxon>
        <taxon>Papillomaviridae</taxon>
    </lineage>
</organism>
<evidence type="ECO:0000256" key="13">
    <source>
        <dbReference type="SAM" id="MobiDB-lite"/>
    </source>
</evidence>
<keyword evidence="3 12" id="KW-0678">Repressor</keyword>
<dbReference type="GO" id="GO:0003677">
    <property type="term" value="F:DNA binding"/>
    <property type="evidence" value="ECO:0007669"/>
    <property type="project" value="UniProtKB-UniRule"/>
</dbReference>
<feature type="region of interest" description="Disordered" evidence="13">
    <location>
        <begin position="202"/>
        <end position="298"/>
    </location>
</feature>
<evidence type="ECO:0000256" key="11">
    <source>
        <dbReference type="ARBA" id="ARBA00023163"/>
    </source>
</evidence>
<comment type="similarity">
    <text evidence="2">Belongs to the papillomaviridae E8^E2C protein family.</text>
</comment>
<feature type="region of interest" description="DNA-binding domain" evidence="12">
    <location>
        <begin position="314"/>
        <end position="396"/>
    </location>
</feature>
<keyword evidence="5 12" id="KW-0597">Phosphoprotein</keyword>
<dbReference type="InterPro" id="IPR036050">
    <property type="entry name" value="Regulatory_protein_E2_N"/>
</dbReference>
<evidence type="ECO:0000256" key="7">
    <source>
        <dbReference type="ARBA" id="ARBA00022705"/>
    </source>
</evidence>
<dbReference type="InterPro" id="IPR042503">
    <property type="entry name" value="Regulatory_protein_E2_N_1"/>
</dbReference>
<comment type="caution">
    <text evidence="12">Lacks conserved residue(s) required for the propagation of feature annotation.</text>
</comment>
<keyword evidence="8 12" id="KW-0805">Transcription regulation</keyword>
<keyword evidence="11 12" id="KW-0804">Transcription</keyword>
<feature type="domain" description="Papillomavirus E2 N-terminal" evidence="14">
    <location>
        <begin position="8"/>
        <end position="204"/>
    </location>
</feature>
<dbReference type="GO" id="GO:0003700">
    <property type="term" value="F:DNA-binding transcription factor activity"/>
    <property type="evidence" value="ECO:0007669"/>
    <property type="project" value="UniProtKB-UniRule"/>
</dbReference>
<comment type="similarity">
    <text evidence="12">Belongs to the papillomaviridae E2 protein family.</text>
</comment>
<keyword evidence="9 12" id="KW-0238">DNA-binding</keyword>
<comment type="function">
    <text evidence="12">Plays a role in the initiation of viral DNA replication. A dimer of E2 interacts with a dimer of E1 in order to improve specificity of E1 DNA binding activity. Once the complex recognizes and binds DNA at specific sites, the E2 dimer is removed from DNA. E2 also regulates viral transcription through binding to the E2RE response element (5'-ACCNNNNNNGGT-3') present in multiple copies in the regulatory regions of the viral genome. Activates or represses transcription depending on E2RE's position with regards to proximal promoter elements including the TATA-box. Repression occurs by sterically hindering the assembly of the transcription initiation complex.</text>
</comment>
<evidence type="ECO:0000313" key="16">
    <source>
        <dbReference type="EMBL" id="QAB13992.1"/>
    </source>
</evidence>
<dbReference type="SUPFAM" id="SSF54957">
    <property type="entry name" value="Viral DNA-binding domain"/>
    <property type="match status" value="1"/>
</dbReference>
<evidence type="ECO:0000256" key="3">
    <source>
        <dbReference type="ARBA" id="ARBA00022491"/>
    </source>
</evidence>
<evidence type="ECO:0000256" key="6">
    <source>
        <dbReference type="ARBA" id="ARBA00022562"/>
    </source>
</evidence>
<dbReference type="InterPro" id="IPR042504">
    <property type="entry name" value="Regulatory_protein_E2_N_2"/>
</dbReference>
<dbReference type="GO" id="GO:0039693">
    <property type="term" value="P:viral DNA genome replication"/>
    <property type="evidence" value="ECO:0007669"/>
    <property type="project" value="UniProtKB-UniRule"/>
</dbReference>
<evidence type="ECO:0000256" key="12">
    <source>
        <dbReference type="HAMAP-Rule" id="MF_04001"/>
    </source>
</evidence>
<feature type="compositionally biased region" description="Low complexity" evidence="13">
    <location>
        <begin position="231"/>
        <end position="247"/>
    </location>
</feature>
<accession>A0A3R5T6W4</accession>
<dbReference type="SUPFAM" id="SSF51332">
    <property type="entry name" value="E2 regulatory, transactivation domain"/>
    <property type="match status" value="1"/>
</dbReference>
<evidence type="ECO:0000256" key="2">
    <source>
        <dbReference type="ARBA" id="ARBA00007794"/>
    </source>
</evidence>
<dbReference type="InterPro" id="IPR000427">
    <property type="entry name" value="Papillomavirus_E2_C"/>
</dbReference>
<feature type="compositionally biased region" description="Polar residues" evidence="13">
    <location>
        <begin position="220"/>
        <end position="230"/>
    </location>
</feature>
<dbReference type="Gene3D" id="2.170.200.10">
    <property type="entry name" value="Papillomavirus E2 early protein domain"/>
    <property type="match status" value="1"/>
</dbReference>
<dbReference type="GO" id="GO:0006351">
    <property type="term" value="P:DNA-templated transcription"/>
    <property type="evidence" value="ECO:0007669"/>
    <property type="project" value="UniProtKB-UniRule"/>
</dbReference>
<dbReference type="Pfam" id="PF00511">
    <property type="entry name" value="PPV_E2_C"/>
    <property type="match status" value="1"/>
</dbReference>
<evidence type="ECO:0000256" key="5">
    <source>
        <dbReference type="ARBA" id="ARBA00022553"/>
    </source>
</evidence>
<keyword evidence="7 12" id="KW-0235">DNA replication</keyword>
<feature type="compositionally biased region" description="Low complexity" evidence="13">
    <location>
        <begin position="202"/>
        <end position="215"/>
    </location>
</feature>
<comment type="subunit">
    <text evidence="12">Binds DNA as homodimer. Interacts with protein E1; this interaction greatly increases E1 DNA-binding activity. Interacts with protein L1; this interaction enhances E2-dependent replication and transcription activation. Interacts with protein L2; this interaction inhibits E2 transcriptional activity but not DNA replication function E2. Interacts with protein E7; this interaction inhibits E7 oncogenic activity. Interacts with host TAF1; this interaction modulates E2-dependent transcriptional regulation. Interacts with host BRD4; this interaction mediates E2 transcriptional activation function. Additionally, the interaction with host BRD4 on mitotic chromosomes mediates tethering of the viral genome. Interacts with host TOPBP1; this interaction is required for optimal viral DNA replication.</text>
</comment>
<gene>
    <name evidence="12" type="primary">E2</name>
</gene>
<evidence type="ECO:0000256" key="10">
    <source>
        <dbReference type="ARBA" id="ARBA00023159"/>
    </source>
</evidence>
<dbReference type="GO" id="GO:0006275">
    <property type="term" value="P:regulation of DNA replication"/>
    <property type="evidence" value="ECO:0007669"/>
    <property type="project" value="UniProtKB-UniRule"/>
</dbReference>
<dbReference type="InterPro" id="IPR035975">
    <property type="entry name" value="E2/EBNA1_C_sf"/>
</dbReference>
<dbReference type="HAMAP" id="MF_04001">
    <property type="entry name" value="PPV_E2"/>
    <property type="match status" value="1"/>
</dbReference>
<comment type="subcellular location">
    <subcellularLocation>
        <location evidence="1 12">Host nucleus</location>
    </subcellularLocation>
</comment>
<dbReference type="GO" id="GO:0042025">
    <property type="term" value="C:host cell nucleus"/>
    <property type="evidence" value="ECO:0007669"/>
    <property type="project" value="UniProtKB-SubCell"/>
</dbReference>
<dbReference type="Gene3D" id="3.30.70.330">
    <property type="match status" value="1"/>
</dbReference>
<evidence type="ECO:0000256" key="4">
    <source>
        <dbReference type="ARBA" id="ARBA00022518"/>
    </source>
</evidence>
<dbReference type="InterPro" id="IPR012677">
    <property type="entry name" value="Nucleotide-bd_a/b_plait_sf"/>
</dbReference>
<dbReference type="InterPro" id="IPR001866">
    <property type="entry name" value="PPV_E2_N"/>
</dbReference>
<comment type="PTM">
    <text evidence="12">Phosphorylated.</text>
</comment>
<keyword evidence="6 12" id="KW-1048">Host nucleus</keyword>
<dbReference type="Gene3D" id="1.10.287.30">
    <property type="entry name" value="E2 (early) protein, N terminal domain, subdomain 1"/>
    <property type="match status" value="1"/>
</dbReference>
<sequence length="396" mass="45514">MMEETQQSLTQRFDALQEAVLNLFEQQATDIDSQIKYWELVRKQNVILFYARKEGHTRLGLQPTPVASVSEYLAKQAIHMLILLKSLKQSPFGSERWTLTDTSTELLNTPPKNCFKKQGYTVTVYFDNEESNSFPYTNWDHIYYQDLQDKWHKVKGEVDYNGLFYKEHTGDIVYFQLFDPDSQRYGSSGQWTVKFKQTTISAPVTSSSRRSSAVSGEATKYTTSNASQRFGGSQTRSPGPSSPSSSSDIQLRRRREGESRSGDTEPDGGTPRKRRRHSPEQEFSPTPEEVGRRHRSVARTGLTRIQRLQEEARDPPLIIVTGCANTLKCWRNRFKKHTHLYKCSTSVFKWVTGDCTGIQQSRLLIAFTDNTQRQRFFSNINLPRHSTYAFGQLNSL</sequence>
<evidence type="ECO:0000256" key="9">
    <source>
        <dbReference type="ARBA" id="ARBA00023125"/>
    </source>
</evidence>
<dbReference type="EMBL" id="MH777389">
    <property type="protein sequence ID" value="QAB13992.1"/>
    <property type="molecule type" value="Genomic_DNA"/>
</dbReference>
<evidence type="ECO:0000259" key="14">
    <source>
        <dbReference type="Pfam" id="PF00508"/>
    </source>
</evidence>
<dbReference type="InterPro" id="IPR033668">
    <property type="entry name" value="Reg_prot_E2"/>
</dbReference>
<protein>
    <recommendedName>
        <fullName evidence="12">Regulatory protein E2</fullName>
    </recommendedName>
</protein>
<feature type="domain" description="Papillomavirus E2 C-terminal" evidence="15">
    <location>
        <begin position="316"/>
        <end position="390"/>
    </location>
</feature>
<evidence type="ECO:0000256" key="1">
    <source>
        <dbReference type="ARBA" id="ARBA00004147"/>
    </source>
</evidence>
<keyword evidence="4 12" id="KW-0244">Early protein</keyword>
<dbReference type="Pfam" id="PF00508">
    <property type="entry name" value="PPV_E2_N"/>
    <property type="match status" value="1"/>
</dbReference>
<evidence type="ECO:0000259" key="15">
    <source>
        <dbReference type="Pfam" id="PF00511"/>
    </source>
</evidence>
<dbReference type="GO" id="GO:0006260">
    <property type="term" value="P:DNA replication"/>
    <property type="evidence" value="ECO:0007669"/>
    <property type="project" value="UniProtKB-KW"/>
</dbReference>